<accession>A0ABS8YAC7</accession>
<dbReference type="SUPFAM" id="SSF69304">
    <property type="entry name" value="Tricorn protease N-terminal domain"/>
    <property type="match status" value="1"/>
</dbReference>
<dbReference type="RefSeq" id="WP_233696023.1">
    <property type="nucleotide sequence ID" value="NZ_JAJNBZ010000003.1"/>
</dbReference>
<dbReference type="InterPro" id="IPR032485">
    <property type="entry name" value="LRP1-like_beta_prop"/>
</dbReference>
<keyword evidence="1" id="KW-0732">Signal</keyword>
<dbReference type="PANTHER" id="PTHR32256:SF17">
    <property type="entry name" value="EGF-LIKE DOMAIN-CONTAINING PROTEIN"/>
    <property type="match status" value="1"/>
</dbReference>
<reference evidence="3 4" key="1">
    <citation type="submission" date="2021-11" db="EMBL/GenBank/DDBJ databases">
        <title>Draft genome sequence of Paenibacillus profundus YoMME, a new Gram-positive bacteria with exoelectrogenic properties.</title>
        <authorList>
            <person name="Hubenova Y."/>
            <person name="Hubenova E."/>
            <person name="Manasiev Y."/>
            <person name="Peykov S."/>
            <person name="Mitov M."/>
        </authorList>
    </citation>
    <scope>NUCLEOTIDE SEQUENCE [LARGE SCALE GENOMIC DNA]</scope>
    <source>
        <strain evidence="3 4">YoMME</strain>
    </source>
</reference>
<feature type="chain" id="PRO_5047489016" evidence="1">
    <location>
        <begin position="29"/>
        <end position="433"/>
    </location>
</feature>
<name>A0ABS8YAC7_9BACL</name>
<evidence type="ECO:0000313" key="4">
    <source>
        <dbReference type="Proteomes" id="UP001199916"/>
    </source>
</evidence>
<evidence type="ECO:0000313" key="3">
    <source>
        <dbReference type="EMBL" id="MCE5168873.1"/>
    </source>
</evidence>
<feature type="signal peptide" evidence="1">
    <location>
        <begin position="1"/>
        <end position="28"/>
    </location>
</feature>
<protein>
    <submittedName>
        <fullName evidence="3">DUF5050 domain-containing protein</fullName>
    </submittedName>
</protein>
<evidence type="ECO:0000256" key="1">
    <source>
        <dbReference type="SAM" id="SignalP"/>
    </source>
</evidence>
<comment type="caution">
    <text evidence="3">The sequence shown here is derived from an EMBL/GenBank/DDBJ whole genome shotgun (WGS) entry which is preliminary data.</text>
</comment>
<dbReference type="EMBL" id="JAJNBZ010000003">
    <property type="protein sequence ID" value="MCE5168873.1"/>
    <property type="molecule type" value="Genomic_DNA"/>
</dbReference>
<dbReference type="Proteomes" id="UP001199916">
    <property type="component" value="Unassembled WGS sequence"/>
</dbReference>
<proteinExistence type="predicted"/>
<evidence type="ECO:0000259" key="2">
    <source>
        <dbReference type="Pfam" id="PF16472"/>
    </source>
</evidence>
<keyword evidence="4" id="KW-1185">Reference proteome</keyword>
<organism evidence="3 4">
    <name type="scientific">Paenibacillus profundus</name>
    <dbReference type="NCBI Taxonomy" id="1173085"/>
    <lineage>
        <taxon>Bacteria</taxon>
        <taxon>Bacillati</taxon>
        <taxon>Bacillota</taxon>
        <taxon>Bacilli</taxon>
        <taxon>Bacillales</taxon>
        <taxon>Paenibacillaceae</taxon>
        <taxon>Paenibacillus</taxon>
    </lineage>
</organism>
<dbReference type="InterPro" id="IPR053369">
    <property type="entry name" value="SrfA-induced_signal"/>
</dbReference>
<gene>
    <name evidence="3" type="ORF">LQV63_06080</name>
</gene>
<sequence length="433" mass="47375">MKNISLFFKRAVCAFILCSLIVTGLGVAAPGEAAAAPTGDAYVYYVSDGDLYRVKSDGAGAERLLKSFNFRGTELKPAGDYLYFMYDATSTTLLRVAVDGSENIPKRFYDSAVYFETNKDFIYYMTDKGAIYRAPANAADAAEAKLVADMADVKHPRFTIVDGRIYYNALKNGRTTWVASKAADGNGQVQWIGAGAFEDPWFVRTDSASAYIMVNTKPEETNYSTDCMVLYSVPRKGGAPKAINPKSPLDTNSVYSGGWANKYYLFNKGIVLGTDGDYNYAKAKGQVMTMDGKTIPLHKTGVLEIANVGTDKLAFVDGAGKAYVSTFKNNKIVSTKALSVNNVGYVRNLLTDGKVRATMLFASSGAYMLKSDLSLQKMVGVEWDLCLYKDDVSGFFYVNAGDNGRLYHMNDDGKTSTKLSDEMIDRIVLISKQ</sequence>
<dbReference type="PANTHER" id="PTHR32256">
    <property type="match status" value="1"/>
</dbReference>
<feature type="domain" description="Prolow-density lipoprotein receptor-related protein 1-like beta-propeller" evidence="2">
    <location>
        <begin position="41"/>
        <end position="177"/>
    </location>
</feature>
<dbReference type="Pfam" id="PF16472">
    <property type="entry name" value="DUF5050"/>
    <property type="match status" value="1"/>
</dbReference>